<dbReference type="AlphaFoldDB" id="A0A418Q3M6"/>
<accession>A0A418Q3M6</accession>
<protein>
    <submittedName>
        <fullName evidence="2">DUF4402 domain-containing protein</fullName>
    </submittedName>
</protein>
<keyword evidence="3" id="KW-1185">Reference proteome</keyword>
<evidence type="ECO:0000256" key="1">
    <source>
        <dbReference type="SAM" id="SignalP"/>
    </source>
</evidence>
<dbReference type="RefSeq" id="WP_119532536.1">
    <property type="nucleotide sequence ID" value="NZ_QXTF01000001.1"/>
</dbReference>
<gene>
    <name evidence="2" type="ORF">D3M59_06185</name>
</gene>
<feature type="chain" id="PRO_5019546769" evidence="1">
    <location>
        <begin position="24"/>
        <end position="173"/>
    </location>
</feature>
<dbReference type="OrthoDB" id="7574550at2"/>
<sequence length="173" mass="16968">MTKFVRLAALAVATSLVATPAVAGPVGATPKAKASAKIVKPLTLTAQRDLNFGTIVNGLATGGTRVLSVSQAGVLSGCDASVVVCSGTTTSAQYKVTGTNNMTVTVASLGSNLINTTSGGSETLAFTPNAPATVALANSGAVGVDFEVGGSITIADTTVGGLYVGDITVTVDY</sequence>
<keyword evidence="1" id="KW-0732">Signal</keyword>
<comment type="caution">
    <text evidence="2">The sequence shown here is derived from an EMBL/GenBank/DDBJ whole genome shotgun (WGS) entry which is preliminary data.</text>
</comment>
<proteinExistence type="predicted"/>
<evidence type="ECO:0000313" key="3">
    <source>
        <dbReference type="Proteomes" id="UP000285023"/>
    </source>
</evidence>
<dbReference type="Pfam" id="PF14352">
    <property type="entry name" value="DUF4402"/>
    <property type="match status" value="1"/>
</dbReference>
<name>A0A418Q3M6_9SPHN</name>
<evidence type="ECO:0000313" key="2">
    <source>
        <dbReference type="EMBL" id="RIX32518.1"/>
    </source>
</evidence>
<feature type="signal peptide" evidence="1">
    <location>
        <begin position="1"/>
        <end position="23"/>
    </location>
</feature>
<dbReference type="Proteomes" id="UP000285023">
    <property type="component" value="Unassembled WGS sequence"/>
</dbReference>
<dbReference type="EMBL" id="QXTF01000001">
    <property type="protein sequence ID" value="RIX32518.1"/>
    <property type="molecule type" value="Genomic_DNA"/>
</dbReference>
<dbReference type="InterPro" id="IPR025514">
    <property type="entry name" value="DUF4402"/>
</dbReference>
<reference evidence="2 3" key="1">
    <citation type="submission" date="2018-09" db="EMBL/GenBank/DDBJ databases">
        <title>Sphingomonas sp. DAC4.</title>
        <authorList>
            <person name="Seo T."/>
        </authorList>
    </citation>
    <scope>NUCLEOTIDE SEQUENCE [LARGE SCALE GENOMIC DNA]</scope>
    <source>
        <strain evidence="2 3">DAC4</strain>
    </source>
</reference>
<organism evidence="2 3">
    <name type="scientific">Sphingomonas edaphi</name>
    <dbReference type="NCBI Taxonomy" id="2315689"/>
    <lineage>
        <taxon>Bacteria</taxon>
        <taxon>Pseudomonadati</taxon>
        <taxon>Pseudomonadota</taxon>
        <taxon>Alphaproteobacteria</taxon>
        <taxon>Sphingomonadales</taxon>
        <taxon>Sphingomonadaceae</taxon>
        <taxon>Sphingomonas</taxon>
    </lineage>
</organism>